<evidence type="ECO:0000313" key="3">
    <source>
        <dbReference type="EMBL" id="HIT97946.1"/>
    </source>
</evidence>
<feature type="compositionally biased region" description="Basic and acidic residues" evidence="1">
    <location>
        <begin position="107"/>
        <end position="139"/>
    </location>
</feature>
<feature type="compositionally biased region" description="Polar residues" evidence="1">
    <location>
        <begin position="177"/>
        <end position="186"/>
    </location>
</feature>
<dbReference type="Proteomes" id="UP000824161">
    <property type="component" value="Unassembled WGS sequence"/>
</dbReference>
<organism evidence="3 4">
    <name type="scientific">Candidatus Merdimorpha stercoravium</name>
    <dbReference type="NCBI Taxonomy" id="2840863"/>
    <lineage>
        <taxon>Bacteria</taxon>
        <taxon>Pseudomonadati</taxon>
        <taxon>Bacteroidota</taxon>
        <taxon>Flavobacteriia</taxon>
        <taxon>Flavobacteriales</taxon>
        <taxon>Candidatus Merdimorpha</taxon>
    </lineage>
</organism>
<name>A0A9D1H9H9_9FLAO</name>
<keyword evidence="2" id="KW-0472">Membrane</keyword>
<protein>
    <recommendedName>
        <fullName evidence="5">Energy transducer TonB</fullName>
    </recommendedName>
</protein>
<evidence type="ECO:0000256" key="2">
    <source>
        <dbReference type="SAM" id="Phobius"/>
    </source>
</evidence>
<comment type="caution">
    <text evidence="3">The sequence shown here is derived from an EMBL/GenBank/DDBJ whole genome shotgun (WGS) entry which is preliminary data.</text>
</comment>
<gene>
    <name evidence="3" type="ORF">IAC44_03810</name>
</gene>
<evidence type="ECO:0000256" key="1">
    <source>
        <dbReference type="SAM" id="MobiDB-lite"/>
    </source>
</evidence>
<dbReference type="SUPFAM" id="SSF74653">
    <property type="entry name" value="TolA/TonB C-terminal domain"/>
    <property type="match status" value="1"/>
</dbReference>
<keyword evidence="2" id="KW-0812">Transmembrane</keyword>
<feature type="transmembrane region" description="Helical" evidence="2">
    <location>
        <begin position="24"/>
        <end position="46"/>
    </location>
</feature>
<feature type="region of interest" description="Disordered" evidence="1">
    <location>
        <begin position="96"/>
        <end position="191"/>
    </location>
</feature>
<dbReference type="EMBL" id="DVLY01000089">
    <property type="protein sequence ID" value="HIT97946.1"/>
    <property type="molecule type" value="Genomic_DNA"/>
</dbReference>
<sequence length="284" mass="30479">MPLSAVPMSASASSRWEPNQRKGLIVTVLVHVAMLVAMFIFGIRYLDPPPLGGMIVAFGMTEDGAGSPAYEDRAVLPQPTAAASSVPEVEVPEEALMTQAEESPVEVEEKKPEKEQKPKTEQRPREVERPRETPQKEETPQPPQPSRTTTQALANILNPGHDASKGDGQGQGYKGSPQGSLSSDNYGVSGVGGDGNYRLAGRAAIRKPKPAYTGTDQGRVVVVVQVDRQGNVVSAKCSLQGTEVTDPQLIRNAEKAALETKWKPDPSAEPLQQGTIIYEFSVRG</sequence>
<reference evidence="3" key="1">
    <citation type="submission" date="2020-10" db="EMBL/GenBank/DDBJ databases">
        <authorList>
            <person name="Gilroy R."/>
        </authorList>
    </citation>
    <scope>NUCLEOTIDE SEQUENCE</scope>
    <source>
        <strain evidence="3">1383</strain>
    </source>
</reference>
<reference evidence="3" key="2">
    <citation type="journal article" date="2021" name="PeerJ">
        <title>Extensive microbial diversity within the chicken gut microbiome revealed by metagenomics and culture.</title>
        <authorList>
            <person name="Gilroy R."/>
            <person name="Ravi A."/>
            <person name="Getino M."/>
            <person name="Pursley I."/>
            <person name="Horton D.L."/>
            <person name="Alikhan N.F."/>
            <person name="Baker D."/>
            <person name="Gharbi K."/>
            <person name="Hall N."/>
            <person name="Watson M."/>
            <person name="Adriaenssens E.M."/>
            <person name="Foster-Nyarko E."/>
            <person name="Jarju S."/>
            <person name="Secka A."/>
            <person name="Antonio M."/>
            <person name="Oren A."/>
            <person name="Chaudhuri R.R."/>
            <person name="La Ragione R."/>
            <person name="Hildebrand F."/>
            <person name="Pallen M.J."/>
        </authorList>
    </citation>
    <scope>NUCLEOTIDE SEQUENCE</scope>
    <source>
        <strain evidence="3">1383</strain>
    </source>
</reference>
<evidence type="ECO:0008006" key="5">
    <source>
        <dbReference type="Google" id="ProtNLM"/>
    </source>
</evidence>
<proteinExistence type="predicted"/>
<evidence type="ECO:0000313" key="4">
    <source>
        <dbReference type="Proteomes" id="UP000824161"/>
    </source>
</evidence>
<accession>A0A9D1H9H9</accession>
<keyword evidence="2" id="KW-1133">Transmembrane helix</keyword>
<dbReference type="AlphaFoldDB" id="A0A9D1H9H9"/>